<dbReference type="Proteomes" id="UP000260773">
    <property type="component" value="Unassembled WGS sequence"/>
</dbReference>
<feature type="compositionally biased region" description="Low complexity" evidence="8">
    <location>
        <begin position="30"/>
        <end position="56"/>
    </location>
</feature>
<evidence type="ECO:0000256" key="5">
    <source>
        <dbReference type="ARBA" id="ARBA00023139"/>
    </source>
</evidence>
<name>A0A3E2TDD5_9FIRM</name>
<dbReference type="RefSeq" id="WP_015513248.1">
    <property type="nucleotide sequence ID" value="NZ_JAQDKA010000008.1"/>
</dbReference>
<dbReference type="EMBL" id="QVEP01000070">
    <property type="protein sequence ID" value="RGB73069.1"/>
    <property type="molecule type" value="Genomic_DNA"/>
</dbReference>
<organism evidence="10 11">
    <name type="scientific">Coprococcus catus</name>
    <dbReference type="NCBI Taxonomy" id="116085"/>
    <lineage>
        <taxon>Bacteria</taxon>
        <taxon>Bacillati</taxon>
        <taxon>Bacillota</taxon>
        <taxon>Clostridia</taxon>
        <taxon>Lachnospirales</taxon>
        <taxon>Lachnospiraceae</taxon>
        <taxon>Coprococcus</taxon>
    </lineage>
</organism>
<evidence type="ECO:0000256" key="7">
    <source>
        <dbReference type="PIRSR" id="PIRSR002854-1"/>
    </source>
</evidence>
<dbReference type="SUPFAM" id="SSF53850">
    <property type="entry name" value="Periplasmic binding protein-like II"/>
    <property type="match status" value="1"/>
</dbReference>
<dbReference type="GO" id="GO:0016020">
    <property type="term" value="C:membrane"/>
    <property type="evidence" value="ECO:0007669"/>
    <property type="project" value="UniProtKB-SubCell"/>
</dbReference>
<proteinExistence type="inferred from homology"/>
<dbReference type="Pfam" id="PF03180">
    <property type="entry name" value="Lipoprotein_9"/>
    <property type="match status" value="1"/>
</dbReference>
<evidence type="ECO:0000313" key="10">
    <source>
        <dbReference type="EMBL" id="RGB73069.1"/>
    </source>
</evidence>
<comment type="subcellular location">
    <subcellularLocation>
        <location evidence="1">Membrane</location>
        <topology evidence="1">Lipid-anchor</topology>
    </subcellularLocation>
</comment>
<gene>
    <name evidence="10" type="ORF">DW070_16120</name>
</gene>
<dbReference type="AlphaFoldDB" id="A0A3E2TDD5"/>
<keyword evidence="5" id="KW-0564">Palmitate</keyword>
<evidence type="ECO:0000313" key="11">
    <source>
        <dbReference type="Proteomes" id="UP000260773"/>
    </source>
</evidence>
<dbReference type="PIRSF" id="PIRSF002854">
    <property type="entry name" value="MetQ"/>
    <property type="match status" value="1"/>
</dbReference>
<dbReference type="Gene3D" id="3.40.190.10">
    <property type="entry name" value="Periplasmic binding protein-like II"/>
    <property type="match status" value="2"/>
</dbReference>
<keyword evidence="4" id="KW-0472">Membrane</keyword>
<accession>A0A3E2TDD5</accession>
<feature type="region of interest" description="Disordered" evidence="8">
    <location>
        <begin position="26"/>
        <end position="56"/>
    </location>
</feature>
<dbReference type="PROSITE" id="PS51257">
    <property type="entry name" value="PROKAR_LIPOPROTEIN"/>
    <property type="match status" value="1"/>
</dbReference>
<evidence type="ECO:0000256" key="3">
    <source>
        <dbReference type="ARBA" id="ARBA00022729"/>
    </source>
</evidence>
<reference evidence="10 11" key="1">
    <citation type="submission" date="2018-08" db="EMBL/GenBank/DDBJ databases">
        <title>A genome reference for cultivated species of the human gut microbiota.</title>
        <authorList>
            <person name="Zou Y."/>
            <person name="Xue W."/>
            <person name="Luo G."/>
        </authorList>
    </citation>
    <scope>NUCLEOTIDE SEQUENCE [LARGE SCALE GENOMIC DNA]</scope>
    <source>
        <strain evidence="10 11">AF45-17</strain>
    </source>
</reference>
<evidence type="ECO:0000256" key="4">
    <source>
        <dbReference type="ARBA" id="ARBA00023136"/>
    </source>
</evidence>
<feature type="lipid moiety-binding region" description="S-diacylglycerol cysteine" evidence="7">
    <location>
        <position position="23"/>
    </location>
</feature>
<evidence type="ECO:0000256" key="6">
    <source>
        <dbReference type="ARBA" id="ARBA00023288"/>
    </source>
</evidence>
<feature type="chain" id="PRO_5017817902" evidence="9">
    <location>
        <begin position="29"/>
        <end position="306"/>
    </location>
</feature>
<evidence type="ECO:0000256" key="1">
    <source>
        <dbReference type="ARBA" id="ARBA00004635"/>
    </source>
</evidence>
<evidence type="ECO:0000256" key="2">
    <source>
        <dbReference type="ARBA" id="ARBA00008973"/>
    </source>
</evidence>
<dbReference type="PANTHER" id="PTHR30429">
    <property type="entry name" value="D-METHIONINE-BINDING LIPOPROTEIN METQ"/>
    <property type="match status" value="1"/>
</dbReference>
<protein>
    <submittedName>
        <fullName evidence="10">MetQ/NlpA family ABC transporter substrate-binding protein</fullName>
    </submittedName>
</protein>
<comment type="similarity">
    <text evidence="2">Belongs to the NlpA lipoprotein family.</text>
</comment>
<keyword evidence="3 9" id="KW-0732">Signal</keyword>
<sequence>MKKKGIIALAVTAVLALGALTGCGNTTAKETTGSTDTAAETTKASETAGSEAAGSETAVSGETRVVKLGLTGVIYEDIWNPIKEELAKEGIDLEYVQFSDYSLPNEALNAGEIDINAFQHHAYFNNDVEKNGYDITPIADTFIIAMNLYSDKVKSVDEIKDGDVIAIPDDASNGGRALKVLASAGLITLKAEAGANPTVADIDTYNVKIEIKEMGAADIPSVLPDVTAAVVNGNYALDYGIDPSTAIFEEKDYDDDSYFCLMAVRSSDADDAVYKRIVELFQSETTKQIFQDEFNGYFVPAWEVQK</sequence>
<comment type="caution">
    <text evidence="10">The sequence shown here is derived from an EMBL/GenBank/DDBJ whole genome shotgun (WGS) entry which is preliminary data.</text>
</comment>
<evidence type="ECO:0000256" key="9">
    <source>
        <dbReference type="SAM" id="SignalP"/>
    </source>
</evidence>
<dbReference type="PANTHER" id="PTHR30429:SF1">
    <property type="entry name" value="D-METHIONINE-BINDING LIPOPROTEIN METQ-RELATED"/>
    <property type="match status" value="1"/>
</dbReference>
<keyword evidence="6" id="KW-0449">Lipoprotein</keyword>
<evidence type="ECO:0000256" key="8">
    <source>
        <dbReference type="SAM" id="MobiDB-lite"/>
    </source>
</evidence>
<dbReference type="InterPro" id="IPR004872">
    <property type="entry name" value="Lipoprotein_NlpA"/>
</dbReference>
<feature type="signal peptide" evidence="9">
    <location>
        <begin position="1"/>
        <end position="28"/>
    </location>
</feature>